<dbReference type="RefSeq" id="WP_386833459.1">
    <property type="nucleotide sequence ID" value="NZ_JBHUNP010000001.1"/>
</dbReference>
<gene>
    <name evidence="2" type="ORF">ACFSX5_10980</name>
</gene>
<dbReference type="CDD" id="cd01918">
    <property type="entry name" value="HprK_C"/>
    <property type="match status" value="1"/>
</dbReference>
<feature type="domain" description="HPr kinase/phosphorylase C-terminal" evidence="1">
    <location>
        <begin position="4"/>
        <end position="85"/>
    </location>
</feature>
<protein>
    <submittedName>
        <fullName evidence="2">HPr kinase/phosphorylase</fullName>
    </submittedName>
</protein>
<dbReference type="Gene3D" id="3.40.50.300">
    <property type="entry name" value="P-loop containing nucleotide triphosphate hydrolases"/>
    <property type="match status" value="1"/>
</dbReference>
<dbReference type="InterPro" id="IPR027417">
    <property type="entry name" value="P-loop_NTPase"/>
</dbReference>
<dbReference type="SUPFAM" id="SSF53795">
    <property type="entry name" value="PEP carboxykinase-like"/>
    <property type="match status" value="1"/>
</dbReference>
<evidence type="ECO:0000313" key="3">
    <source>
        <dbReference type="Proteomes" id="UP001597521"/>
    </source>
</evidence>
<dbReference type="Pfam" id="PF07475">
    <property type="entry name" value="Hpr_kinase_C"/>
    <property type="match status" value="1"/>
</dbReference>
<keyword evidence="2" id="KW-0418">Kinase</keyword>
<name>A0ABW5QKZ0_9HYPH</name>
<reference evidence="3" key="1">
    <citation type="journal article" date="2019" name="Int. J. Syst. Evol. Microbiol.">
        <title>The Global Catalogue of Microorganisms (GCM) 10K type strain sequencing project: providing services to taxonomists for standard genome sequencing and annotation.</title>
        <authorList>
            <consortium name="The Broad Institute Genomics Platform"/>
            <consortium name="The Broad Institute Genome Sequencing Center for Infectious Disease"/>
            <person name="Wu L."/>
            <person name="Ma J."/>
        </authorList>
    </citation>
    <scope>NUCLEOTIDE SEQUENCE [LARGE SCALE GENOMIC DNA]</scope>
    <source>
        <strain evidence="3">CCM 7427</strain>
    </source>
</reference>
<dbReference type="GO" id="GO:0016301">
    <property type="term" value="F:kinase activity"/>
    <property type="evidence" value="ECO:0007669"/>
    <property type="project" value="UniProtKB-KW"/>
</dbReference>
<keyword evidence="3" id="KW-1185">Reference proteome</keyword>
<keyword evidence="2" id="KW-0808">Transferase</keyword>
<comment type="caution">
    <text evidence="2">The sequence shown here is derived from an EMBL/GenBank/DDBJ whole genome shotgun (WGS) entry which is preliminary data.</text>
</comment>
<evidence type="ECO:0000259" key="1">
    <source>
        <dbReference type="Pfam" id="PF07475"/>
    </source>
</evidence>
<organism evidence="2 3">
    <name type="scientific">Devosia albogilva</name>
    <dbReference type="NCBI Taxonomy" id="429726"/>
    <lineage>
        <taxon>Bacteria</taxon>
        <taxon>Pseudomonadati</taxon>
        <taxon>Pseudomonadota</taxon>
        <taxon>Alphaproteobacteria</taxon>
        <taxon>Hyphomicrobiales</taxon>
        <taxon>Devosiaceae</taxon>
        <taxon>Devosia</taxon>
    </lineage>
</organism>
<accession>A0ABW5QKZ0</accession>
<dbReference type="EMBL" id="JBHUNP010000001">
    <property type="protein sequence ID" value="MFD2648315.1"/>
    <property type="molecule type" value="Genomic_DNA"/>
</dbReference>
<dbReference type="Proteomes" id="UP001597521">
    <property type="component" value="Unassembled WGS sequence"/>
</dbReference>
<sequence>MTKPLNVHGTGLVLGETGVLLRGPSGSGKSVLALALLDRWEMRNQPAFLVADDRVDLAETGRELTMQAPPQLAGLIELRGRGIISRPHRNLVPLHLVIDLIPDFVRLIEEDELTTELMGHTLPRAPVPRSGVIALGHQVLLVAEAVAALGSGQTER</sequence>
<evidence type="ECO:0000313" key="2">
    <source>
        <dbReference type="EMBL" id="MFD2648315.1"/>
    </source>
</evidence>
<dbReference type="InterPro" id="IPR011104">
    <property type="entry name" value="Hpr_kin/Pase_C"/>
</dbReference>
<proteinExistence type="predicted"/>